<evidence type="ECO:0000313" key="1">
    <source>
        <dbReference type="EnsemblProtists" id="EOD07134"/>
    </source>
</evidence>
<reference evidence="2" key="1">
    <citation type="journal article" date="2013" name="Nature">
        <title>Pan genome of the phytoplankton Emiliania underpins its global distribution.</title>
        <authorList>
            <person name="Read B.A."/>
            <person name="Kegel J."/>
            <person name="Klute M.J."/>
            <person name="Kuo A."/>
            <person name="Lefebvre S.C."/>
            <person name="Maumus F."/>
            <person name="Mayer C."/>
            <person name="Miller J."/>
            <person name="Monier A."/>
            <person name="Salamov A."/>
            <person name="Young J."/>
            <person name="Aguilar M."/>
            <person name="Claverie J.M."/>
            <person name="Frickenhaus S."/>
            <person name="Gonzalez K."/>
            <person name="Herman E.K."/>
            <person name="Lin Y.C."/>
            <person name="Napier J."/>
            <person name="Ogata H."/>
            <person name="Sarno A.F."/>
            <person name="Shmutz J."/>
            <person name="Schroeder D."/>
            <person name="de Vargas C."/>
            <person name="Verret F."/>
            <person name="von Dassow P."/>
            <person name="Valentin K."/>
            <person name="Van de Peer Y."/>
            <person name="Wheeler G."/>
            <person name="Dacks J.B."/>
            <person name="Delwiche C.F."/>
            <person name="Dyhrman S.T."/>
            <person name="Glockner G."/>
            <person name="John U."/>
            <person name="Richards T."/>
            <person name="Worden A.Z."/>
            <person name="Zhang X."/>
            <person name="Grigoriev I.V."/>
            <person name="Allen A.E."/>
            <person name="Bidle K."/>
            <person name="Borodovsky M."/>
            <person name="Bowler C."/>
            <person name="Brownlee C."/>
            <person name="Cock J.M."/>
            <person name="Elias M."/>
            <person name="Gladyshev V.N."/>
            <person name="Groth M."/>
            <person name="Guda C."/>
            <person name="Hadaegh A."/>
            <person name="Iglesias-Rodriguez M.D."/>
            <person name="Jenkins J."/>
            <person name="Jones B.M."/>
            <person name="Lawson T."/>
            <person name="Leese F."/>
            <person name="Lindquist E."/>
            <person name="Lobanov A."/>
            <person name="Lomsadze A."/>
            <person name="Malik S.B."/>
            <person name="Marsh M.E."/>
            <person name="Mackinder L."/>
            <person name="Mock T."/>
            <person name="Mueller-Roeber B."/>
            <person name="Pagarete A."/>
            <person name="Parker M."/>
            <person name="Probert I."/>
            <person name="Quesneville H."/>
            <person name="Raines C."/>
            <person name="Rensing S.A."/>
            <person name="Riano-Pachon D.M."/>
            <person name="Richier S."/>
            <person name="Rokitta S."/>
            <person name="Shiraiwa Y."/>
            <person name="Soanes D.M."/>
            <person name="van der Giezen M."/>
            <person name="Wahlund T.M."/>
            <person name="Williams B."/>
            <person name="Wilson W."/>
            <person name="Wolfe G."/>
            <person name="Wurch L.L."/>
        </authorList>
    </citation>
    <scope>NUCLEOTIDE SEQUENCE</scope>
</reference>
<dbReference type="KEGG" id="ehx:EMIHUDRAFT_198442"/>
<dbReference type="EnsemblProtists" id="EOD07134">
    <property type="protein sequence ID" value="EOD07134"/>
    <property type="gene ID" value="EMIHUDRAFT_198442"/>
</dbReference>
<dbReference type="eggNOG" id="KOG0166">
    <property type="taxonomic scope" value="Eukaryota"/>
</dbReference>
<dbReference type="Gene3D" id="1.25.10.10">
    <property type="entry name" value="Leucine-rich Repeat Variant"/>
    <property type="match status" value="1"/>
</dbReference>
<keyword evidence="2" id="KW-1185">Reference proteome</keyword>
<sequence length="228" mass="22885">MAASGCAARLAHCLEYGGAEAEALALRALAALLSGSCESVRAVLDTGLARLLPPLLEGPNAATRGEACGAVASLAAGAPLGAPSRIEWLMGTPLVSLVVQRLTVDEFGVKRQALGVVANVLQAFQADPRPSTAGWAASLVYEHGAVAPLVALLDVHDADVLRVALHASGGVLAAGEQLARGSRGGALLDRYFGGAGDAMDASEDAAAADGCAFTGGGEGREPRAVYVF</sequence>
<dbReference type="AlphaFoldDB" id="A0A0D3I799"/>
<dbReference type="SUPFAM" id="SSF48371">
    <property type="entry name" value="ARM repeat"/>
    <property type="match status" value="1"/>
</dbReference>
<dbReference type="InterPro" id="IPR011989">
    <property type="entry name" value="ARM-like"/>
</dbReference>
<dbReference type="STRING" id="2903.R1DEE1"/>
<reference evidence="1" key="2">
    <citation type="submission" date="2024-10" db="UniProtKB">
        <authorList>
            <consortium name="EnsemblProtists"/>
        </authorList>
    </citation>
    <scope>IDENTIFICATION</scope>
</reference>
<dbReference type="PaxDb" id="2903-EOD07134"/>
<name>A0A0D3I799_EMIH1</name>
<dbReference type="RefSeq" id="XP_005759563.1">
    <property type="nucleotide sequence ID" value="XM_005759506.1"/>
</dbReference>
<proteinExistence type="predicted"/>
<organism evidence="1 2">
    <name type="scientific">Emiliania huxleyi (strain CCMP1516)</name>
    <dbReference type="NCBI Taxonomy" id="280463"/>
    <lineage>
        <taxon>Eukaryota</taxon>
        <taxon>Haptista</taxon>
        <taxon>Haptophyta</taxon>
        <taxon>Prymnesiophyceae</taxon>
        <taxon>Isochrysidales</taxon>
        <taxon>Noelaerhabdaceae</taxon>
        <taxon>Emiliania</taxon>
    </lineage>
</organism>
<evidence type="ECO:0000313" key="2">
    <source>
        <dbReference type="Proteomes" id="UP000013827"/>
    </source>
</evidence>
<dbReference type="HOGENOM" id="CLU_1216701_0_0_1"/>
<dbReference type="GeneID" id="17253407"/>
<accession>A0A0D3I799</accession>
<dbReference type="Proteomes" id="UP000013827">
    <property type="component" value="Unassembled WGS sequence"/>
</dbReference>
<protein>
    <submittedName>
        <fullName evidence="1">Uncharacterized protein</fullName>
    </submittedName>
</protein>
<dbReference type="InterPro" id="IPR016024">
    <property type="entry name" value="ARM-type_fold"/>
</dbReference>